<dbReference type="AlphaFoldDB" id="A0A413ELU1"/>
<protein>
    <submittedName>
        <fullName evidence="2">Uncharacterized protein</fullName>
    </submittedName>
</protein>
<dbReference type="RefSeq" id="WP_118023938.1">
    <property type="nucleotide sequence ID" value="NZ_JAQCPI010000026.1"/>
</dbReference>
<dbReference type="Proteomes" id="UP001215078">
    <property type="component" value="Unassembled WGS sequence"/>
</dbReference>
<name>A0A413ELU1_BACOV</name>
<comment type="caution">
    <text evidence="2">The sequence shown here is derived from an EMBL/GenBank/DDBJ whole genome shotgun (WGS) entry which is preliminary data.</text>
</comment>
<evidence type="ECO:0000313" key="3">
    <source>
        <dbReference type="Proteomes" id="UP000286031"/>
    </source>
</evidence>
<proteinExistence type="predicted"/>
<gene>
    <name evidence="2" type="ORF">DWV35_16780</name>
    <name evidence="1" type="ORF">PQ628_01815</name>
</gene>
<dbReference type="Proteomes" id="UP000286031">
    <property type="component" value="Unassembled WGS sequence"/>
</dbReference>
<evidence type="ECO:0000313" key="2">
    <source>
        <dbReference type="EMBL" id="RGX08074.1"/>
    </source>
</evidence>
<dbReference type="EMBL" id="QSBI01000023">
    <property type="protein sequence ID" value="RGX08074.1"/>
    <property type="molecule type" value="Genomic_DNA"/>
</dbReference>
<sequence>MSIEEFKKTLEIIKEDWNNESHSYKNENYFIYIKENLKSSYVERTLGTKSLINIRYIIPIGAYNYSFKNNEETSLNTIGFFNNKYEPCEVTFGSWELYKMEFMHSYFDGKAGYYPIPYIRKINNPTCKQKFDTGYTIEDFDEILAAIWKYIKEQE</sequence>
<evidence type="ECO:0000313" key="1">
    <source>
        <dbReference type="EMBL" id="MDC7956939.1"/>
    </source>
</evidence>
<reference evidence="2 3" key="1">
    <citation type="submission" date="2018-08" db="EMBL/GenBank/DDBJ databases">
        <title>A genome reference for cultivated species of the human gut microbiota.</title>
        <authorList>
            <person name="Zou Y."/>
            <person name="Xue W."/>
            <person name="Luo G."/>
        </authorList>
    </citation>
    <scope>NUCLEOTIDE SEQUENCE [LARGE SCALE GENOMIC DNA]</scope>
    <source>
        <strain evidence="2 3">AF04-46</strain>
    </source>
</reference>
<accession>A0A413ELU1</accession>
<reference evidence="1" key="2">
    <citation type="submission" date="2022-10" db="EMBL/GenBank/DDBJ databases">
        <title>Human gut microbiome strain richness.</title>
        <authorList>
            <person name="Chen-Liaw A."/>
        </authorList>
    </citation>
    <scope>NUCLEOTIDE SEQUENCE</scope>
    <source>
        <strain evidence="1">RTP21484st1_H8_RTP21484_190118</strain>
    </source>
</reference>
<dbReference type="EMBL" id="JAQQPO010000001">
    <property type="protein sequence ID" value="MDC7956939.1"/>
    <property type="molecule type" value="Genomic_DNA"/>
</dbReference>
<organism evidence="2 3">
    <name type="scientific">Bacteroides ovatus</name>
    <dbReference type="NCBI Taxonomy" id="28116"/>
    <lineage>
        <taxon>Bacteria</taxon>
        <taxon>Pseudomonadati</taxon>
        <taxon>Bacteroidota</taxon>
        <taxon>Bacteroidia</taxon>
        <taxon>Bacteroidales</taxon>
        <taxon>Bacteroidaceae</taxon>
        <taxon>Bacteroides</taxon>
    </lineage>
</organism>